<evidence type="ECO:0000313" key="1">
    <source>
        <dbReference type="EMBL" id="GME35740.1"/>
    </source>
</evidence>
<protein>
    <submittedName>
        <fullName evidence="1">Tetratricopeptide-like helical</fullName>
    </submittedName>
</protein>
<name>A0ACB5SDJ2_9PEZI</name>
<keyword evidence="2" id="KW-1185">Reference proteome</keyword>
<accession>A0ACB5SDJ2</accession>
<dbReference type="EMBL" id="BSXG01000073">
    <property type="protein sequence ID" value="GME35740.1"/>
    <property type="molecule type" value="Genomic_DNA"/>
</dbReference>
<sequence>MYQELKSIEDAVDQGDEEATAVYIENASEMVDEFRRMEAFYPRRDKHVKFVGYIGRKGSHFRMKESALAYLATVSNREGASEGDPSTHLDVGEQAPEDFHDIPFDEWLDIFCRYALLLAKHGVNGRCWIVIQAAAGANIFHHDSQREHHIHVCWLACALILRDEEHLCNACRYLIKQHPYSNDAYRLFGLMNRLYSGHRSWYNGGPSQKFVLRLIKAMDFALLDKEARLMYKFGDQERSGYTRGGQSDGNPEGIEEVNVALLAMYGHVLASGGAYLNALNYYFRAYSVEPEDAILNFSIAIAYYELRTKAGSALQRQEAEFNVARVWHMLGLFHLALPAYERVLALRGRVRAEHAKGGPDEVGGWEDFSTDAAFAMQTILALTEDFQGARNLTNDWLAAIAMEQTSGHLIARALRDLGVTVLFGIVGIPVIDIAEQAINLGIRFVGFRNEQAASYAATAYGYLTGRPGVCLVVGGPGVLHAMAGVGNSNANAFPLLLLAGSSETHLQHKGGFQELDAVSLLTPHTKFAIRPQDAEAIPLSIQNAYRAAWYGRPGTAFVDLPADLIEGKIASAQDIQPARPVPNPPSGGTDHARLSKIALLVKGAKAPLVVIGKGAAYAQAEVEIRELIEKTSLPFLPSPMGKGVLPDSHPLNASSARSAALKDADLVLLLGARLNWIFHFGESPKWNPEARFIQVDISPEEIGRNRGDAELGVVGDLKAVVPQLLSSLSNWQYASSESAYLNRIESSKRANEEKASKAAAKASTPLSYAHTFDVIKKTLHKLSPPEEGGVVYVSEGANTMDISRSVFPVDHPRLRLDAGTYAAMGVGLGYAIAAHEAYNGPIPEAHLHTQSSREPTRKKIVAFEGDSAFGFSAMEIETMTRYQMDVLIFVINNGGVYHGDSDSAEEWLARQKASLGDVTDKNGADKLRSTSLGWEVGYEKIAEMCGGLGFLTIRTKCPISTY</sequence>
<comment type="caution">
    <text evidence="1">The sequence shown here is derived from an EMBL/GenBank/DDBJ whole genome shotgun (WGS) entry which is preliminary data.</text>
</comment>
<evidence type="ECO:0000313" key="2">
    <source>
        <dbReference type="Proteomes" id="UP001165186"/>
    </source>
</evidence>
<gene>
    <name evidence="1" type="primary">g1805</name>
    <name evidence="1" type="ORF">NpPPO83_00001805</name>
</gene>
<proteinExistence type="predicted"/>
<dbReference type="Proteomes" id="UP001165186">
    <property type="component" value="Unassembled WGS sequence"/>
</dbReference>
<organism evidence="1 2">
    <name type="scientific">Neofusicoccum parvum</name>
    <dbReference type="NCBI Taxonomy" id="310453"/>
    <lineage>
        <taxon>Eukaryota</taxon>
        <taxon>Fungi</taxon>
        <taxon>Dikarya</taxon>
        <taxon>Ascomycota</taxon>
        <taxon>Pezizomycotina</taxon>
        <taxon>Dothideomycetes</taxon>
        <taxon>Dothideomycetes incertae sedis</taxon>
        <taxon>Botryosphaeriales</taxon>
        <taxon>Botryosphaeriaceae</taxon>
        <taxon>Neofusicoccum</taxon>
    </lineage>
</organism>
<reference evidence="1" key="1">
    <citation type="submission" date="2024-09" db="EMBL/GenBank/DDBJ databases">
        <title>Draft Genome Sequences of Neofusicoccum parvum.</title>
        <authorList>
            <person name="Ashida A."/>
            <person name="Camagna M."/>
            <person name="Tanaka A."/>
            <person name="Takemoto D."/>
        </authorList>
    </citation>
    <scope>NUCLEOTIDE SEQUENCE</scope>
    <source>
        <strain evidence="1">PPO83</strain>
    </source>
</reference>